<comment type="caution">
    <text evidence="3">The sequence shown here is derived from an EMBL/GenBank/DDBJ whole genome shotgun (WGS) entry which is preliminary data.</text>
</comment>
<sequence>MAYREFEESDTHFHSEREHRGYDGRRIRQPVQRRPVDYGTPIVKYMEKRIFYNLYDPNDMQPIPKVDSFAKSEVLPVFIPTLDPIENLPTRYVHSSVNKDKCPINVVSFTPEARRLITGTSKGELTLWNGLCFKFETILQAHNSSIRALKWTYDGNWMITSDNEGIIKYWQPNMNNVKEFQTPTQKAIRGLAFSPTDMKFAAGSDDATTRIYDFVTCQQERELTGHGWDVRDVDWHPFYSLLATGSKENSIKFWDPSSGAFWGTFHNHKSTVTKVKWNLVNGYYLLSSSRDQLIKLFDIRMFKEVQTYKGHEAEVVSIAWHPLDENIFVSGDLNGKIKFWITTQDDPFPVQTIEDAHEGSIFDLAWHPLGHILCSASNDRSIKFWSRHRPGELKLIDHISSDSLLDDEKIISQSIEKEFVNQMEIEIDQQKESCGFNN</sequence>
<dbReference type="Gene3D" id="2.130.10.10">
    <property type="entry name" value="YVTN repeat-like/Quinoprotein amine dehydrogenase"/>
    <property type="match status" value="2"/>
</dbReference>
<dbReference type="PROSITE" id="PS50082">
    <property type="entry name" value="WD_REPEATS_2"/>
    <property type="match status" value="6"/>
</dbReference>
<proteinExistence type="predicted"/>
<dbReference type="OrthoDB" id="16717at2759"/>
<evidence type="ECO:0000256" key="1">
    <source>
        <dbReference type="PROSITE-ProRule" id="PRU00221"/>
    </source>
</evidence>
<dbReference type="SMART" id="SM00320">
    <property type="entry name" value="WD40"/>
    <property type="match status" value="7"/>
</dbReference>
<accession>A0A9Q0LFF1</accession>
<feature type="region of interest" description="Disordered" evidence="2">
    <location>
        <begin position="1"/>
        <end position="30"/>
    </location>
</feature>
<dbReference type="AlphaFoldDB" id="A0A9Q0LFF1"/>
<reference evidence="3" key="1">
    <citation type="submission" date="2022-10" db="EMBL/GenBank/DDBJ databases">
        <title>Novel sulphate-reducing endosymbionts in the free-living metamonad Anaeramoeba.</title>
        <authorList>
            <person name="Jerlstrom-Hultqvist J."/>
            <person name="Cepicka I."/>
            <person name="Gallot-Lavallee L."/>
            <person name="Salas-Leiva D."/>
            <person name="Curtis B.A."/>
            <person name="Zahonova K."/>
            <person name="Pipaliya S."/>
            <person name="Dacks J."/>
            <person name="Roger A.J."/>
        </authorList>
    </citation>
    <scope>NUCLEOTIDE SEQUENCE</scope>
    <source>
        <strain evidence="3">BMAN</strain>
    </source>
</reference>
<dbReference type="PANTHER" id="PTHR22836">
    <property type="entry name" value="WD40 REPEAT PROTEIN"/>
    <property type="match status" value="1"/>
</dbReference>
<dbReference type="InterPro" id="IPR045245">
    <property type="entry name" value="Pfs2-like"/>
</dbReference>
<dbReference type="SUPFAM" id="SSF50978">
    <property type="entry name" value="WD40 repeat-like"/>
    <property type="match status" value="1"/>
</dbReference>
<feature type="repeat" description="WD" evidence="1">
    <location>
        <begin position="308"/>
        <end position="340"/>
    </location>
</feature>
<dbReference type="InterPro" id="IPR001680">
    <property type="entry name" value="WD40_rpt"/>
</dbReference>
<dbReference type="GO" id="GO:0005847">
    <property type="term" value="C:mRNA cleavage and polyadenylation specificity factor complex"/>
    <property type="evidence" value="ECO:0007669"/>
    <property type="project" value="TreeGrafter"/>
</dbReference>
<dbReference type="EMBL" id="JAPDFW010000085">
    <property type="protein sequence ID" value="KAJ5071748.1"/>
    <property type="molecule type" value="Genomic_DNA"/>
</dbReference>
<dbReference type="PROSITE" id="PS50294">
    <property type="entry name" value="WD_REPEATS_REGION"/>
    <property type="match status" value="4"/>
</dbReference>
<organism evidence="3 4">
    <name type="scientific">Anaeramoeba ignava</name>
    <name type="common">Anaerobic marine amoeba</name>
    <dbReference type="NCBI Taxonomy" id="1746090"/>
    <lineage>
        <taxon>Eukaryota</taxon>
        <taxon>Metamonada</taxon>
        <taxon>Anaeramoebidae</taxon>
        <taxon>Anaeramoeba</taxon>
    </lineage>
</organism>
<feature type="repeat" description="WD" evidence="1">
    <location>
        <begin position="139"/>
        <end position="171"/>
    </location>
</feature>
<feature type="repeat" description="WD" evidence="1">
    <location>
        <begin position="97"/>
        <end position="129"/>
    </location>
</feature>
<feature type="repeat" description="WD" evidence="1">
    <location>
        <begin position="265"/>
        <end position="307"/>
    </location>
</feature>
<dbReference type="Proteomes" id="UP001149090">
    <property type="component" value="Unassembled WGS sequence"/>
</dbReference>
<evidence type="ECO:0000313" key="3">
    <source>
        <dbReference type="EMBL" id="KAJ5071748.1"/>
    </source>
</evidence>
<keyword evidence="1" id="KW-0853">WD repeat</keyword>
<feature type="compositionally biased region" description="Basic and acidic residues" evidence="2">
    <location>
        <begin position="1"/>
        <end position="26"/>
    </location>
</feature>
<dbReference type="GO" id="GO:0031124">
    <property type="term" value="P:mRNA 3'-end processing"/>
    <property type="evidence" value="ECO:0007669"/>
    <property type="project" value="InterPro"/>
</dbReference>
<dbReference type="OMA" id="HHWDVKS"/>
<dbReference type="InterPro" id="IPR036322">
    <property type="entry name" value="WD40_repeat_dom_sf"/>
</dbReference>
<name>A0A9Q0LFF1_ANAIG</name>
<protein>
    <submittedName>
        <fullName evidence="3">Wd40 repeat protein</fullName>
    </submittedName>
</protein>
<dbReference type="PANTHER" id="PTHR22836:SF0">
    <property type="entry name" value="PRE-MRNA 3' END PROCESSING PROTEIN WDR33"/>
    <property type="match status" value="1"/>
</dbReference>
<keyword evidence="4" id="KW-1185">Reference proteome</keyword>
<gene>
    <name evidence="3" type="ORF">M0811_09908</name>
</gene>
<evidence type="ECO:0000313" key="4">
    <source>
        <dbReference type="Proteomes" id="UP001149090"/>
    </source>
</evidence>
<dbReference type="Pfam" id="PF00400">
    <property type="entry name" value="WD40"/>
    <property type="match status" value="6"/>
</dbReference>
<dbReference type="CDD" id="cd00200">
    <property type="entry name" value="WD40"/>
    <property type="match status" value="1"/>
</dbReference>
<feature type="repeat" description="WD" evidence="1">
    <location>
        <begin position="354"/>
        <end position="386"/>
    </location>
</feature>
<feature type="repeat" description="WD" evidence="1">
    <location>
        <begin position="223"/>
        <end position="255"/>
    </location>
</feature>
<evidence type="ECO:0000256" key="2">
    <source>
        <dbReference type="SAM" id="MobiDB-lite"/>
    </source>
</evidence>
<dbReference type="InterPro" id="IPR015943">
    <property type="entry name" value="WD40/YVTN_repeat-like_dom_sf"/>
</dbReference>